<dbReference type="AlphaFoldDB" id="A0A399EM43"/>
<evidence type="ECO:0000259" key="2">
    <source>
        <dbReference type="Pfam" id="PF00582"/>
    </source>
</evidence>
<dbReference type="Gene3D" id="3.40.50.620">
    <property type="entry name" value="HUPs"/>
    <property type="match status" value="1"/>
</dbReference>
<organism evidence="3 4">
    <name type="scientific">Meiothermus luteus</name>
    <dbReference type="NCBI Taxonomy" id="2026184"/>
    <lineage>
        <taxon>Bacteria</taxon>
        <taxon>Thermotogati</taxon>
        <taxon>Deinococcota</taxon>
        <taxon>Deinococci</taxon>
        <taxon>Thermales</taxon>
        <taxon>Thermaceae</taxon>
        <taxon>Meiothermus</taxon>
    </lineage>
</organism>
<dbReference type="InterPro" id="IPR006015">
    <property type="entry name" value="Universal_stress_UspA"/>
</dbReference>
<dbReference type="OrthoDB" id="9794782at2"/>
<dbReference type="CDD" id="cd00293">
    <property type="entry name" value="USP-like"/>
    <property type="match status" value="1"/>
</dbReference>
<dbReference type="Proteomes" id="UP000265800">
    <property type="component" value="Unassembled WGS sequence"/>
</dbReference>
<keyword evidence="4" id="KW-1185">Reference proteome</keyword>
<dbReference type="InterPro" id="IPR006016">
    <property type="entry name" value="UspA"/>
</dbReference>
<name>A0A399EM43_9DEIN</name>
<dbReference type="EMBL" id="QWKZ01000060">
    <property type="protein sequence ID" value="RIH84490.1"/>
    <property type="molecule type" value="Genomic_DNA"/>
</dbReference>
<evidence type="ECO:0000256" key="1">
    <source>
        <dbReference type="ARBA" id="ARBA00008791"/>
    </source>
</evidence>
<reference evidence="3 4" key="1">
    <citation type="submission" date="2018-08" db="EMBL/GenBank/DDBJ databases">
        <title>Meiothermus luteus KCTC 52599 genome sequencing project.</title>
        <authorList>
            <person name="Da Costa M.S."/>
            <person name="Albuquerque L."/>
            <person name="Raposo P."/>
            <person name="Froufe H.J.C."/>
            <person name="Barroso C.S."/>
            <person name="Egas C."/>
        </authorList>
    </citation>
    <scope>NUCLEOTIDE SEQUENCE [LARGE SCALE GENOMIC DNA]</scope>
    <source>
        <strain evidence="3 4">KCTC 52599</strain>
    </source>
</reference>
<comment type="similarity">
    <text evidence="1">Belongs to the universal stress protein A family.</text>
</comment>
<evidence type="ECO:0000313" key="3">
    <source>
        <dbReference type="EMBL" id="RIH84490.1"/>
    </source>
</evidence>
<sequence>MSGQILLAYDGSPHARKAAAIASDLARRYRARVCLVYAYDPISGYLGEPFLQEATEAAEKIVQEARSLLGGGLEVEVETLEGPPAEAILRVAEVRKVDLIVMGTRGLGRLEGLLLGSQSQKVLTHAQSPVLLAR</sequence>
<accession>A0A399EM43</accession>
<dbReference type="PRINTS" id="PR01438">
    <property type="entry name" value="UNVRSLSTRESS"/>
</dbReference>
<dbReference type="RefSeq" id="WP_119360461.1">
    <property type="nucleotide sequence ID" value="NZ_QWKZ01000060.1"/>
</dbReference>
<dbReference type="Pfam" id="PF00582">
    <property type="entry name" value="Usp"/>
    <property type="match status" value="1"/>
</dbReference>
<dbReference type="PANTHER" id="PTHR46268:SF6">
    <property type="entry name" value="UNIVERSAL STRESS PROTEIN UP12"/>
    <property type="match status" value="1"/>
</dbReference>
<proteinExistence type="inferred from homology"/>
<evidence type="ECO:0000313" key="4">
    <source>
        <dbReference type="Proteomes" id="UP000265800"/>
    </source>
</evidence>
<dbReference type="PANTHER" id="PTHR46268">
    <property type="entry name" value="STRESS RESPONSE PROTEIN NHAX"/>
    <property type="match status" value="1"/>
</dbReference>
<feature type="domain" description="UspA" evidence="2">
    <location>
        <begin position="1"/>
        <end position="134"/>
    </location>
</feature>
<gene>
    <name evidence="3" type="primary">nhaX</name>
    <name evidence="3" type="ORF">Mlute_01877</name>
</gene>
<protein>
    <submittedName>
        <fullName evidence="3">Stress response protein NhaX</fullName>
    </submittedName>
</protein>
<dbReference type="InterPro" id="IPR014729">
    <property type="entry name" value="Rossmann-like_a/b/a_fold"/>
</dbReference>
<dbReference type="SUPFAM" id="SSF52402">
    <property type="entry name" value="Adenine nucleotide alpha hydrolases-like"/>
    <property type="match status" value="1"/>
</dbReference>
<comment type="caution">
    <text evidence="3">The sequence shown here is derived from an EMBL/GenBank/DDBJ whole genome shotgun (WGS) entry which is preliminary data.</text>
</comment>